<dbReference type="Proteomes" id="UP001175000">
    <property type="component" value="Unassembled WGS sequence"/>
</dbReference>
<name>A0AA39WD75_9PEZI</name>
<accession>A0AA39WD75</accession>
<feature type="domain" description="Methyltransferase type 12" evidence="2">
    <location>
        <begin position="56"/>
        <end position="168"/>
    </location>
</feature>
<dbReference type="InterPro" id="IPR013217">
    <property type="entry name" value="Methyltransf_12"/>
</dbReference>
<evidence type="ECO:0000313" key="4">
    <source>
        <dbReference type="Proteomes" id="UP001175000"/>
    </source>
</evidence>
<dbReference type="SUPFAM" id="SSF53335">
    <property type="entry name" value="S-adenosyl-L-methionine-dependent methyltransferases"/>
    <property type="match status" value="1"/>
</dbReference>
<proteinExistence type="inferred from homology"/>
<sequence>MATTSDTAPGAKYYKSVGLTWYDFWVLNLSSTFAWGCPPSSVLEPFFAANFSNEHLDVGVGTGYFPAAALRQKNHQEQQRSITLVDLSPGSLAVAKGRIDGVVDELDTNTVKTRAVLADALQPLPKDEIQQFESISIFYLLHCLPGPTKRKTAIFENLKAHLREDGVLFGATVLGHGVTHNLFGRALMLVYNWAGIFDNRPDGEEEFVEALKRNFRRVEAKVVGRVLLFRAWEPRGGQTQ</sequence>
<evidence type="ECO:0000256" key="1">
    <source>
        <dbReference type="ARBA" id="ARBA00008361"/>
    </source>
</evidence>
<gene>
    <name evidence="3" type="ORF">B0T14DRAFT_539194</name>
</gene>
<reference evidence="3" key="1">
    <citation type="submission" date="2023-06" db="EMBL/GenBank/DDBJ databases">
        <title>Genome-scale phylogeny and comparative genomics of the fungal order Sordariales.</title>
        <authorList>
            <consortium name="Lawrence Berkeley National Laboratory"/>
            <person name="Hensen N."/>
            <person name="Bonometti L."/>
            <person name="Westerberg I."/>
            <person name="Brannstrom I.O."/>
            <person name="Guillou S."/>
            <person name="Cros-Aarteil S."/>
            <person name="Calhoun S."/>
            <person name="Haridas S."/>
            <person name="Kuo A."/>
            <person name="Mondo S."/>
            <person name="Pangilinan J."/>
            <person name="Riley R."/>
            <person name="Labutti K."/>
            <person name="Andreopoulos B."/>
            <person name="Lipzen A."/>
            <person name="Chen C."/>
            <person name="Yanf M."/>
            <person name="Daum C."/>
            <person name="Ng V."/>
            <person name="Clum A."/>
            <person name="Steindorff A."/>
            <person name="Ohm R."/>
            <person name="Martin F."/>
            <person name="Silar P."/>
            <person name="Natvig D."/>
            <person name="Lalanne C."/>
            <person name="Gautier V."/>
            <person name="Ament-Velasquez S.L."/>
            <person name="Kruys A."/>
            <person name="Hutchinson M.I."/>
            <person name="Powell A.J."/>
            <person name="Barry K."/>
            <person name="Miller A.N."/>
            <person name="Grigoriev I.V."/>
            <person name="Debuchy R."/>
            <person name="Gladieux P."/>
            <person name="Thoren M.H."/>
            <person name="Johannesson H."/>
        </authorList>
    </citation>
    <scope>NUCLEOTIDE SEQUENCE</scope>
    <source>
        <strain evidence="3">CBS 606.72</strain>
    </source>
</reference>
<comment type="similarity">
    <text evidence="1">Belongs to the methyltransferase superfamily.</text>
</comment>
<dbReference type="Gene3D" id="3.40.50.150">
    <property type="entry name" value="Vaccinia Virus protein VP39"/>
    <property type="match status" value="1"/>
</dbReference>
<keyword evidence="4" id="KW-1185">Reference proteome</keyword>
<comment type="caution">
    <text evidence="3">The sequence shown here is derived from an EMBL/GenBank/DDBJ whole genome shotgun (WGS) entry which is preliminary data.</text>
</comment>
<dbReference type="EMBL" id="JAULSU010000006">
    <property type="protein sequence ID" value="KAK0613231.1"/>
    <property type="molecule type" value="Genomic_DNA"/>
</dbReference>
<protein>
    <submittedName>
        <fullName evidence="3">SAM-dependent methyltransferase</fullName>
    </submittedName>
</protein>
<keyword evidence="3" id="KW-0808">Transferase</keyword>
<dbReference type="InterPro" id="IPR029063">
    <property type="entry name" value="SAM-dependent_MTases_sf"/>
</dbReference>
<dbReference type="GO" id="GO:0008168">
    <property type="term" value="F:methyltransferase activity"/>
    <property type="evidence" value="ECO:0007669"/>
    <property type="project" value="UniProtKB-KW"/>
</dbReference>
<evidence type="ECO:0000313" key="3">
    <source>
        <dbReference type="EMBL" id="KAK0613231.1"/>
    </source>
</evidence>
<dbReference type="Pfam" id="PF08242">
    <property type="entry name" value="Methyltransf_12"/>
    <property type="match status" value="1"/>
</dbReference>
<organism evidence="3 4">
    <name type="scientific">Immersiella caudata</name>
    <dbReference type="NCBI Taxonomy" id="314043"/>
    <lineage>
        <taxon>Eukaryota</taxon>
        <taxon>Fungi</taxon>
        <taxon>Dikarya</taxon>
        <taxon>Ascomycota</taxon>
        <taxon>Pezizomycotina</taxon>
        <taxon>Sordariomycetes</taxon>
        <taxon>Sordariomycetidae</taxon>
        <taxon>Sordariales</taxon>
        <taxon>Lasiosphaeriaceae</taxon>
        <taxon>Immersiella</taxon>
    </lineage>
</organism>
<dbReference type="InterPro" id="IPR016584">
    <property type="entry name" value="MeTrfase_VrtF"/>
</dbReference>
<dbReference type="CDD" id="cd02440">
    <property type="entry name" value="AdoMet_MTases"/>
    <property type="match status" value="1"/>
</dbReference>
<keyword evidence="3" id="KW-0489">Methyltransferase</keyword>
<evidence type="ECO:0000259" key="2">
    <source>
        <dbReference type="Pfam" id="PF08242"/>
    </source>
</evidence>
<dbReference type="PIRSF" id="PIRSF011491">
    <property type="entry name" value="Mtase_YbcY_prd"/>
    <property type="match status" value="1"/>
</dbReference>
<dbReference type="AlphaFoldDB" id="A0AA39WD75"/>
<dbReference type="GO" id="GO:0032259">
    <property type="term" value="P:methylation"/>
    <property type="evidence" value="ECO:0007669"/>
    <property type="project" value="UniProtKB-KW"/>
</dbReference>